<sequence>MTSSDKRLGIQILEDARQCKHPKVDSRILSRIFQIEEASQFEEDRDPVIRRIEKILDDFFDSITKNDKKA</sequence>
<name>A0A7D9H380_9GAMM</name>
<dbReference type="EMBL" id="LR633966">
    <property type="protein sequence ID" value="VUX55005.1"/>
    <property type="molecule type" value="Genomic_DNA"/>
</dbReference>
<reference evidence="1" key="1">
    <citation type="submission" date="2019-07" db="EMBL/GenBank/DDBJ databases">
        <authorList>
            <person name="Weber M."/>
            <person name="Kostadinov I."/>
            <person name="Kostadinov D I."/>
        </authorList>
    </citation>
    <scope>NUCLEOTIDE SEQUENCE</scope>
    <source>
        <strain evidence="1">Gfbio:sag-sample-b02:053724c1-46a9-4a36-b237-ea2bf867836b</strain>
    </source>
</reference>
<accession>A0A7D9H380</accession>
<evidence type="ECO:0000313" key="1">
    <source>
        <dbReference type="EMBL" id="VUX55005.1"/>
    </source>
</evidence>
<gene>
    <name evidence="1" type="ORF">JTBB02_V1_90006</name>
</gene>
<proteinExistence type="predicted"/>
<dbReference type="AlphaFoldDB" id="A0A7D9H380"/>
<protein>
    <submittedName>
        <fullName evidence="1">Uncharacterized protein</fullName>
    </submittedName>
</protein>
<organism evidence="1">
    <name type="scientific">uncultured Woeseiaceae bacterium</name>
    <dbReference type="NCBI Taxonomy" id="1983305"/>
    <lineage>
        <taxon>Bacteria</taxon>
        <taxon>Pseudomonadati</taxon>
        <taxon>Pseudomonadota</taxon>
        <taxon>Gammaproteobacteria</taxon>
        <taxon>Woeseiales</taxon>
        <taxon>Woeseiaceae</taxon>
        <taxon>environmental samples</taxon>
    </lineage>
</organism>